<dbReference type="Gene3D" id="1.20.82.10">
    <property type="entry name" value="ADP Ribosyl Cyclase, Chain A, domain 1"/>
    <property type="match status" value="1"/>
</dbReference>
<evidence type="ECO:0000256" key="5">
    <source>
        <dbReference type="ARBA" id="ARBA00023027"/>
    </source>
</evidence>
<dbReference type="GO" id="GO:0030890">
    <property type="term" value="P:positive regulation of B cell proliferation"/>
    <property type="evidence" value="ECO:0007669"/>
    <property type="project" value="TreeGrafter"/>
</dbReference>
<sequence>MCPQDRKRRRLCQLCIAGTLVLLLVVGVTLGLTLGPKKPFKGNFTAKCNQFPGYDCENIFRTFQQAYVGKDHCEVPPEAYDPLFALAPIDTPVDTAMFWSKTKTVVHNYVNKNKGCFVTMEDTLLGSVLDDVDWCGQVGSSETFEGCPEWNYCVNNPKRSFWTRGSAKFAEAAKGVATVMLNGALDAPFDASSIFGKTELPRLNSTTVSKLTVVLVMPKHPKSDCSDVFFKELLNRLDSKIGFECKQVDQSHLEQCSSCRPCW</sequence>
<reference evidence="7" key="1">
    <citation type="journal article" date="2004" name="Nature">
        <title>Genome duplication in the teleost fish Tetraodon nigroviridis reveals the early vertebrate proto-karyotype.</title>
        <authorList>
            <person name="Jaillon O."/>
            <person name="Aury J.-M."/>
            <person name="Brunet F."/>
            <person name="Petit J.-L."/>
            <person name="Stange-Thomann N."/>
            <person name="Mauceli E."/>
            <person name="Bouneau L."/>
            <person name="Fischer C."/>
            <person name="Ozouf-Costaz C."/>
            <person name="Bernot A."/>
            <person name="Nicaud S."/>
            <person name="Jaffe D."/>
            <person name="Fisher S."/>
            <person name="Lutfalla G."/>
            <person name="Dossat C."/>
            <person name="Segurens B."/>
            <person name="Dasilva C."/>
            <person name="Salanoubat M."/>
            <person name="Levy M."/>
            <person name="Boudet N."/>
            <person name="Castellano S."/>
            <person name="Anthouard V."/>
            <person name="Jubin C."/>
            <person name="Castelli V."/>
            <person name="Katinka M."/>
            <person name="Vacherie B."/>
            <person name="Biemont C."/>
            <person name="Skalli Z."/>
            <person name="Cattolico L."/>
            <person name="Poulain J."/>
            <person name="De Berardinis V."/>
            <person name="Cruaud C."/>
            <person name="Duprat S."/>
            <person name="Brottier P."/>
            <person name="Coutanceau J.-P."/>
            <person name="Gouzy J."/>
            <person name="Parra G."/>
            <person name="Lardier G."/>
            <person name="Chapple C."/>
            <person name="McKernan K.J."/>
            <person name="McEwan P."/>
            <person name="Bosak S."/>
            <person name="Kellis M."/>
            <person name="Volff J.-N."/>
            <person name="Guigo R."/>
            <person name="Zody M.C."/>
            <person name="Mesirov J."/>
            <person name="Lindblad-Toh K."/>
            <person name="Birren B."/>
            <person name="Nusbaum C."/>
            <person name="Kahn D."/>
            <person name="Robinson-Rechavi M."/>
            <person name="Laudet V."/>
            <person name="Schachter V."/>
            <person name="Quetier F."/>
            <person name="Saurin W."/>
            <person name="Scarpelli C."/>
            <person name="Wincker P."/>
            <person name="Lander E.S."/>
            <person name="Weissenbach J."/>
            <person name="Roest Crollius H."/>
        </authorList>
    </citation>
    <scope>NUCLEOTIDE SEQUENCE [LARGE SCALE GENOMIC DNA]</scope>
</reference>
<dbReference type="PANTHER" id="PTHR10912">
    <property type="entry name" value="ADP-RIBOSYL CYCLASE"/>
    <property type="match status" value="1"/>
</dbReference>
<reference evidence="7" key="2">
    <citation type="submission" date="2004-02" db="EMBL/GenBank/DDBJ databases">
        <authorList>
            <consortium name="Genoscope"/>
            <consortium name="Whitehead Institute Centre for Genome Research"/>
        </authorList>
    </citation>
    <scope>NUCLEOTIDE SEQUENCE</scope>
</reference>
<keyword evidence="4" id="KW-0378">Hydrolase</keyword>
<dbReference type="AlphaFoldDB" id="Q4S1J1"/>
<dbReference type="SUPFAM" id="SSF52309">
    <property type="entry name" value="N-(deoxy)ribosyltransferase-like"/>
    <property type="match status" value="1"/>
</dbReference>
<keyword evidence="5" id="KW-0520">NAD</keyword>
<dbReference type="GO" id="GO:0005886">
    <property type="term" value="C:plasma membrane"/>
    <property type="evidence" value="ECO:0007669"/>
    <property type="project" value="TreeGrafter"/>
</dbReference>
<dbReference type="EMBL" id="CAAE01014768">
    <property type="protein sequence ID" value="CAG05491.1"/>
    <property type="molecule type" value="Genomic_DNA"/>
</dbReference>
<dbReference type="GO" id="GO:0061809">
    <property type="term" value="F:NAD+ nucleosidase activity, cyclic ADP-ribose generating"/>
    <property type="evidence" value="ECO:0007669"/>
    <property type="project" value="UniProtKB-EC"/>
</dbReference>
<evidence type="ECO:0000313" key="7">
    <source>
        <dbReference type="EMBL" id="CAG05491.1"/>
    </source>
</evidence>
<evidence type="ECO:0000256" key="2">
    <source>
        <dbReference type="ARBA" id="ARBA00011982"/>
    </source>
</evidence>
<dbReference type="Pfam" id="PF02267">
    <property type="entry name" value="Rib_hydrolayse"/>
    <property type="match status" value="1"/>
</dbReference>
<proteinExistence type="inferred from homology"/>
<gene>
    <name evidence="7" type="ORF">GSTENG00025533001</name>
</gene>
<protein>
    <recommendedName>
        <fullName evidence="2">ADP-ribosyl cyclase/cyclic ADP-ribose hydrolase</fullName>
        <ecNumber evidence="2">3.2.2.6</ecNumber>
    </recommendedName>
</protein>
<dbReference type="GO" id="GO:0016849">
    <property type="term" value="F:phosphorus-oxygen lyase activity"/>
    <property type="evidence" value="ECO:0007669"/>
    <property type="project" value="TreeGrafter"/>
</dbReference>
<evidence type="ECO:0000256" key="6">
    <source>
        <dbReference type="ARBA" id="ARBA00023157"/>
    </source>
</evidence>
<dbReference type="Gene3D" id="3.40.50.720">
    <property type="entry name" value="NAD(P)-binding Rossmann-like Domain"/>
    <property type="match status" value="1"/>
</dbReference>
<keyword evidence="6" id="KW-1015">Disulfide bond</keyword>
<evidence type="ECO:0000256" key="1">
    <source>
        <dbReference type="ARBA" id="ARBA00005406"/>
    </source>
</evidence>
<dbReference type="GO" id="GO:0016740">
    <property type="term" value="F:transferase activity"/>
    <property type="evidence" value="ECO:0007669"/>
    <property type="project" value="UniProtKB-KW"/>
</dbReference>
<evidence type="ECO:0000256" key="4">
    <source>
        <dbReference type="ARBA" id="ARBA00022801"/>
    </source>
</evidence>
<dbReference type="OrthoDB" id="10028716at2759"/>
<name>Q4S1J1_TETNG</name>
<evidence type="ECO:0000256" key="3">
    <source>
        <dbReference type="ARBA" id="ARBA00022679"/>
    </source>
</evidence>
<dbReference type="PANTHER" id="PTHR10912:SF9">
    <property type="entry name" value="ADP-RIBOSYL CYCLASE_CYCLIC ADP-RIBOSE HYDROLASE"/>
    <property type="match status" value="1"/>
</dbReference>
<dbReference type="EC" id="3.2.2.6" evidence="2"/>
<comment type="similarity">
    <text evidence="1">Belongs to the ADP-ribosyl cyclase family.</text>
</comment>
<comment type="caution">
    <text evidence="7">The sequence shown here is derived from an EMBL/GenBank/DDBJ whole genome shotgun (WGS) entry which is preliminary data.</text>
</comment>
<accession>Q4S1J1</accession>
<keyword evidence="3" id="KW-0808">Transferase</keyword>
<organism evidence="7">
    <name type="scientific">Tetraodon nigroviridis</name>
    <name type="common">Spotted green pufferfish</name>
    <name type="synonym">Chelonodon nigroviridis</name>
    <dbReference type="NCBI Taxonomy" id="99883"/>
    <lineage>
        <taxon>Eukaryota</taxon>
        <taxon>Metazoa</taxon>
        <taxon>Chordata</taxon>
        <taxon>Craniata</taxon>
        <taxon>Vertebrata</taxon>
        <taxon>Euteleostomi</taxon>
        <taxon>Actinopterygii</taxon>
        <taxon>Neopterygii</taxon>
        <taxon>Teleostei</taxon>
        <taxon>Neoteleostei</taxon>
        <taxon>Acanthomorphata</taxon>
        <taxon>Eupercaria</taxon>
        <taxon>Tetraodontiformes</taxon>
        <taxon>Tetradontoidea</taxon>
        <taxon>Tetraodontidae</taxon>
        <taxon>Tetraodon</taxon>
    </lineage>
</organism>
<dbReference type="InterPro" id="IPR003193">
    <property type="entry name" value="ADP-ribosyl_cyclase"/>
</dbReference>
<dbReference type="KEGG" id="tng:GSTEN00025533G001"/>